<dbReference type="InterPro" id="IPR004291">
    <property type="entry name" value="Transposase_IS66_central"/>
</dbReference>
<dbReference type="KEGG" id="cprv:CYPRO_3098"/>
<protein>
    <submittedName>
        <fullName evidence="5">Transposase</fullName>
    </submittedName>
</protein>
<feature type="domain" description="Transposase IS66 zinc-finger binding" evidence="2">
    <location>
        <begin position="133"/>
        <end position="163"/>
    </location>
</feature>
<evidence type="ECO:0000259" key="2">
    <source>
        <dbReference type="Pfam" id="PF13005"/>
    </source>
</evidence>
<gene>
    <name evidence="5" type="ORF">CYPRO_3098</name>
</gene>
<dbReference type="Pfam" id="PF13005">
    <property type="entry name" value="zf-IS66"/>
    <property type="match status" value="1"/>
</dbReference>
<accession>A0A345UPD1</accession>
<dbReference type="InterPro" id="IPR024463">
    <property type="entry name" value="Transposase_TnpC_homeodom"/>
</dbReference>
<feature type="domain" description="Transposase IS66 central" evidence="1">
    <location>
        <begin position="182"/>
        <end position="463"/>
    </location>
</feature>
<name>A0A345UPD1_9BACT</name>
<dbReference type="InterPro" id="IPR052344">
    <property type="entry name" value="Transposase-related"/>
</dbReference>
<feature type="domain" description="Transposase TnpC homeodomain" evidence="3">
    <location>
        <begin position="51"/>
        <end position="123"/>
    </location>
</feature>
<dbReference type="Pfam" id="PF03050">
    <property type="entry name" value="DDE_Tnp_IS66"/>
    <property type="match status" value="1"/>
</dbReference>
<evidence type="ECO:0000259" key="3">
    <source>
        <dbReference type="Pfam" id="PF13007"/>
    </source>
</evidence>
<dbReference type="Proteomes" id="UP000254808">
    <property type="component" value="Chromosome"/>
</dbReference>
<evidence type="ECO:0000259" key="1">
    <source>
        <dbReference type="Pfam" id="PF03050"/>
    </source>
</evidence>
<sequence>MINDLEQLSKPELIALVKSRDKAVQDKDQIIAKTDQKLAVKDQIIADKDQLIAQLQRMLFGQKRERFEADPNQAVLPFEPDEQQCQAEEASHQHKITYVRKKQSRANHKGRVPLPEHLPVEEVEIYPEGDLSAMVCIGTEVTEELECRPAQFYIKRYIRYKYASKNAEGVVIGALPERVIDKGIPGPGLLATILVDKYMDHLPLYRQRHRFLRENIPIAASTLDGWAAQAMDKLEILYQHLVSDTKTRGYLQADETPIKVLESRNKGSCHQGYYWVYHSPITQTVLFDYQPTRSASGPARILDDFTGYLQTDGYGVYTKIGARPGVKYLGCWAHARREFERALDNDYPRAQMALAFIQELYQIERTAREQALAAGQRKELRLDRALPIINELGRWIHTEAKKVLPKSRIGKALSYSANRWDALSGYLYDGTLEIDNNLVENAIRPVALGRKNYLFAGSHKAAQRAAMVYSFFASCKMHQVNPQEWLSHTLQNIMSTKYSDIRQLYPQNFKNKM</sequence>
<dbReference type="OrthoDB" id="9760067at2"/>
<keyword evidence="6" id="KW-1185">Reference proteome</keyword>
<organism evidence="5 6">
    <name type="scientific">Cyclonatronum proteinivorum</name>
    <dbReference type="NCBI Taxonomy" id="1457365"/>
    <lineage>
        <taxon>Bacteria</taxon>
        <taxon>Pseudomonadati</taxon>
        <taxon>Balneolota</taxon>
        <taxon>Balneolia</taxon>
        <taxon>Balneolales</taxon>
        <taxon>Cyclonatronaceae</taxon>
        <taxon>Cyclonatronum</taxon>
    </lineage>
</organism>
<dbReference type="Pfam" id="PF13007">
    <property type="entry name" value="LZ_Tnp_IS66"/>
    <property type="match status" value="1"/>
</dbReference>
<evidence type="ECO:0000313" key="5">
    <source>
        <dbReference type="EMBL" id="AXJ02333.1"/>
    </source>
</evidence>
<reference evidence="5 6" key="1">
    <citation type="submission" date="2018-03" db="EMBL/GenBank/DDBJ databases">
        <title>Phenotypic and genomic properties of Cyclonatronum proteinivorum gen. nov., sp. nov., a haloalkaliphilic bacteroidete from soda lakes possessing Na+-translocating rhodopsin.</title>
        <authorList>
            <person name="Toshchakov S.V."/>
            <person name="Korzhenkov A."/>
            <person name="Samarov N.I."/>
            <person name="Kublanov I.V."/>
            <person name="Muntyan M.S."/>
            <person name="Sorokin D.Y."/>
        </authorList>
    </citation>
    <scope>NUCLEOTIDE SEQUENCE [LARGE SCALE GENOMIC DNA]</scope>
    <source>
        <strain evidence="5 6">Omega</strain>
    </source>
</reference>
<evidence type="ECO:0000259" key="4">
    <source>
        <dbReference type="Pfam" id="PF13817"/>
    </source>
</evidence>
<dbReference type="PANTHER" id="PTHR33678:SF1">
    <property type="entry name" value="BLL1576 PROTEIN"/>
    <property type="match status" value="1"/>
</dbReference>
<dbReference type="NCBIfam" id="NF033517">
    <property type="entry name" value="transpos_IS66"/>
    <property type="match status" value="1"/>
</dbReference>
<dbReference type="Pfam" id="PF13817">
    <property type="entry name" value="DDE_Tnp_IS66_C"/>
    <property type="match status" value="1"/>
</dbReference>
<dbReference type="InterPro" id="IPR039552">
    <property type="entry name" value="IS66_C"/>
</dbReference>
<dbReference type="EMBL" id="CP027806">
    <property type="protein sequence ID" value="AXJ02333.1"/>
    <property type="molecule type" value="Genomic_DNA"/>
</dbReference>
<dbReference type="PANTHER" id="PTHR33678">
    <property type="entry name" value="BLL1576 PROTEIN"/>
    <property type="match status" value="1"/>
</dbReference>
<evidence type="ECO:0000313" key="6">
    <source>
        <dbReference type="Proteomes" id="UP000254808"/>
    </source>
</evidence>
<dbReference type="AlphaFoldDB" id="A0A345UPD1"/>
<dbReference type="RefSeq" id="WP_114985438.1">
    <property type="nucleotide sequence ID" value="NZ_CP027806.1"/>
</dbReference>
<dbReference type="InterPro" id="IPR024474">
    <property type="entry name" value="Znf_dom_IS66"/>
</dbReference>
<feature type="domain" description="Transposase IS66 C-terminal" evidence="4">
    <location>
        <begin position="470"/>
        <end position="506"/>
    </location>
</feature>
<proteinExistence type="predicted"/>